<dbReference type="Pfam" id="PF01678">
    <property type="entry name" value="DAP_epimerase"/>
    <property type="match status" value="2"/>
</dbReference>
<keyword evidence="8" id="KW-0963">Cytoplasm</keyword>
<dbReference type="InterPro" id="IPR001653">
    <property type="entry name" value="DAP_epimerase_DapF"/>
</dbReference>
<keyword evidence="5 8" id="KW-0457">Lysine biosynthesis</keyword>
<comment type="subcellular location">
    <subcellularLocation>
        <location evidence="8">Cytoplasm</location>
    </subcellularLocation>
</comment>
<dbReference type="GO" id="GO:0005829">
    <property type="term" value="C:cytosol"/>
    <property type="evidence" value="ECO:0007669"/>
    <property type="project" value="TreeGrafter"/>
</dbReference>
<comment type="similarity">
    <text evidence="2 8">Belongs to the diaminopimelate epimerase family.</text>
</comment>
<dbReference type="PANTHER" id="PTHR31689:SF0">
    <property type="entry name" value="DIAMINOPIMELATE EPIMERASE"/>
    <property type="match status" value="1"/>
</dbReference>
<feature type="binding site" evidence="8">
    <location>
        <begin position="191"/>
        <end position="192"/>
    </location>
    <ligand>
        <name>substrate</name>
    </ligand>
</feature>
<reference evidence="10 11" key="1">
    <citation type="journal article" date="2013" name="Genome Announc.">
        <title>Draft genome sequences for three mercury-methylating, sulfate-reducing bacteria.</title>
        <authorList>
            <person name="Brown S.D."/>
            <person name="Hurt R.A.Jr."/>
            <person name="Gilmour C.C."/>
            <person name="Elias D.A."/>
        </authorList>
    </citation>
    <scope>NUCLEOTIDE SEQUENCE [LARGE SCALE GENOMIC DNA]</scope>
    <source>
        <strain evidence="10 11">DSM 2059</strain>
    </source>
</reference>
<dbReference type="STRING" id="897.B2D07_11555"/>
<evidence type="ECO:0000313" key="10">
    <source>
        <dbReference type="EMBL" id="EPR44897.1"/>
    </source>
</evidence>
<dbReference type="eggNOG" id="COG0253">
    <property type="taxonomic scope" value="Bacteria"/>
</dbReference>
<dbReference type="GO" id="GO:0009089">
    <property type="term" value="P:lysine biosynthetic process via diaminopimelate"/>
    <property type="evidence" value="ECO:0007669"/>
    <property type="project" value="UniProtKB-UniRule"/>
</dbReference>
<dbReference type="NCBIfam" id="TIGR00652">
    <property type="entry name" value="DapF"/>
    <property type="match status" value="1"/>
</dbReference>
<comment type="catalytic activity">
    <reaction evidence="7 8">
        <text>(2S,6S)-2,6-diaminopimelate = meso-2,6-diaminopimelate</text>
        <dbReference type="Rhea" id="RHEA:15393"/>
        <dbReference type="ChEBI" id="CHEBI:57609"/>
        <dbReference type="ChEBI" id="CHEBI:57791"/>
        <dbReference type="EC" id="5.1.1.7"/>
    </reaction>
</comment>
<comment type="subunit">
    <text evidence="8">Homodimer.</text>
</comment>
<feature type="binding site" evidence="8">
    <location>
        <position position="173"/>
    </location>
    <ligand>
        <name>substrate</name>
    </ligand>
</feature>
<dbReference type="SUPFAM" id="SSF54506">
    <property type="entry name" value="Diaminopimelate epimerase-like"/>
    <property type="match status" value="2"/>
</dbReference>
<comment type="function">
    <text evidence="8">Catalyzes the stereoinversion of LL-2,6-diaminopimelate (L,L-DAP) to meso-diaminopimelate (meso-DAP), a precursor of L-lysine and an essential component of the bacterial peptidoglycan.</text>
</comment>
<dbReference type="GO" id="GO:0008837">
    <property type="term" value="F:diaminopimelate epimerase activity"/>
    <property type="evidence" value="ECO:0007669"/>
    <property type="project" value="UniProtKB-UniRule"/>
</dbReference>
<feature type="binding site" evidence="8">
    <location>
        <begin position="202"/>
        <end position="203"/>
    </location>
    <ligand>
        <name>substrate</name>
    </ligand>
</feature>
<dbReference type="EMBL" id="ATHJ01000011">
    <property type="protein sequence ID" value="EPR44897.1"/>
    <property type="molecule type" value="Genomic_DNA"/>
</dbReference>
<feature type="binding site" evidence="8">
    <location>
        <begin position="69"/>
        <end position="70"/>
    </location>
    <ligand>
        <name>substrate</name>
    </ligand>
</feature>
<feature type="site" description="Could be important to modulate the pK values of the two catalytic cysteine residues" evidence="8">
    <location>
        <position position="141"/>
    </location>
</feature>
<gene>
    <name evidence="8" type="primary">dapF</name>
    <name evidence="10" type="ORF">dsmv_0933</name>
</gene>
<evidence type="ECO:0000256" key="2">
    <source>
        <dbReference type="ARBA" id="ARBA00010219"/>
    </source>
</evidence>
<organism evidence="10 11">
    <name type="scientific">Desulfococcus multivorans DSM 2059</name>
    <dbReference type="NCBI Taxonomy" id="1121405"/>
    <lineage>
        <taxon>Bacteria</taxon>
        <taxon>Pseudomonadati</taxon>
        <taxon>Thermodesulfobacteriota</taxon>
        <taxon>Desulfobacteria</taxon>
        <taxon>Desulfobacterales</taxon>
        <taxon>Desulfococcaceae</taxon>
        <taxon>Desulfococcus</taxon>
    </lineage>
</organism>
<name>S7U6D5_DESML</name>
<dbReference type="EC" id="5.1.1.7" evidence="3 8"/>
<sequence>MCGSGNDFIIVDNRKKILHEAAFSNLARRLCTRSRSLGADGFVIVDDSSSADFKWHFFNSDGSRAGMCGNGARCVARFAAVNGIAGTDMTFDTDAGVIAARVTDDRVRIRMTDPRGFEPEKRVEIRSGALTVACIDTGVPHVVVAAADIADVDVVGMGRELRYHPVFAPEGTNVNFTFVHEDGRLFNRTYERGVEGETLACGTGAVAAALVMAARDRVRSPVVVMPKSGEPLRIFFERDGSAFSHVFLEGNARIVCTGELWEEAWNWADPDDVMDVGSK</sequence>
<comment type="pathway">
    <text evidence="1 8">Amino-acid biosynthesis; L-lysine biosynthesis via DAP pathway; DL-2,6-diaminopimelate from LL-2,6-diaminopimelate: step 1/1.</text>
</comment>
<comment type="caution">
    <text evidence="8">Lacks conserved residue(s) required for the propagation of feature annotation.</text>
</comment>
<protein>
    <recommendedName>
        <fullName evidence="3 8">Diaminopimelate epimerase</fullName>
        <shortName evidence="8">DAP epimerase</shortName>
        <ecNumber evidence="3 8">5.1.1.7</ecNumber>
    </recommendedName>
    <alternativeName>
        <fullName evidence="8">PLP-independent amino acid racemase</fullName>
    </alternativeName>
</protein>
<dbReference type="PATRIC" id="fig|1121405.3.peg.87"/>
<dbReference type="Proteomes" id="UP000014977">
    <property type="component" value="Unassembled WGS sequence"/>
</dbReference>
<feature type="active site" evidence="9">
    <location>
        <position position="68"/>
    </location>
</feature>
<evidence type="ECO:0000256" key="5">
    <source>
        <dbReference type="ARBA" id="ARBA00023154"/>
    </source>
</evidence>
<evidence type="ECO:0000256" key="8">
    <source>
        <dbReference type="HAMAP-Rule" id="MF_00197"/>
    </source>
</evidence>
<evidence type="ECO:0000256" key="7">
    <source>
        <dbReference type="ARBA" id="ARBA00051712"/>
    </source>
</evidence>
<accession>S7U6D5</accession>
<feature type="binding site" evidence="8">
    <location>
        <position position="6"/>
    </location>
    <ligand>
        <name>substrate</name>
    </ligand>
</feature>
<keyword evidence="11" id="KW-1185">Reference proteome</keyword>
<keyword evidence="6 8" id="KW-0413">Isomerase</keyword>
<dbReference type="PANTHER" id="PTHR31689">
    <property type="entry name" value="DIAMINOPIMELATE EPIMERASE, CHLOROPLASTIC"/>
    <property type="match status" value="1"/>
</dbReference>
<comment type="caution">
    <text evidence="10">The sequence shown here is derived from an EMBL/GenBank/DDBJ whole genome shotgun (WGS) entry which is preliminary data.</text>
</comment>
<evidence type="ECO:0000256" key="3">
    <source>
        <dbReference type="ARBA" id="ARBA00013080"/>
    </source>
</evidence>
<feature type="active site" description="Proton donor" evidence="8">
    <location>
        <position position="68"/>
    </location>
</feature>
<evidence type="ECO:0000313" key="11">
    <source>
        <dbReference type="Proteomes" id="UP000014977"/>
    </source>
</evidence>
<feature type="binding site" evidence="8">
    <location>
        <position position="59"/>
    </location>
    <ligand>
        <name>substrate</name>
    </ligand>
</feature>
<evidence type="ECO:0000256" key="1">
    <source>
        <dbReference type="ARBA" id="ARBA00005196"/>
    </source>
</evidence>
<feature type="site" description="Could be important to modulate the pK values of the two catalytic cysteine residues" evidence="8">
    <location>
        <position position="191"/>
    </location>
</feature>
<dbReference type="UniPathway" id="UPA00034">
    <property type="reaction ID" value="UER00025"/>
</dbReference>
<dbReference type="PROSITE" id="PS01326">
    <property type="entry name" value="DAP_EPIMERASE"/>
    <property type="match status" value="1"/>
</dbReference>
<dbReference type="HAMAP" id="MF_00197">
    <property type="entry name" value="DAP_epimerase"/>
    <property type="match status" value="1"/>
</dbReference>
<evidence type="ECO:0000256" key="4">
    <source>
        <dbReference type="ARBA" id="ARBA00022605"/>
    </source>
</evidence>
<feature type="active site" description="Proton acceptor" evidence="8">
    <location>
        <position position="201"/>
    </location>
</feature>
<proteinExistence type="inferred from homology"/>
<evidence type="ECO:0000256" key="6">
    <source>
        <dbReference type="ARBA" id="ARBA00023235"/>
    </source>
</evidence>
<evidence type="ECO:0000256" key="9">
    <source>
        <dbReference type="PROSITE-ProRule" id="PRU10125"/>
    </source>
</evidence>
<dbReference type="AlphaFoldDB" id="S7U6D5"/>
<keyword evidence="4 8" id="KW-0028">Amino-acid biosynthesis</keyword>
<dbReference type="Gene3D" id="3.10.310.10">
    <property type="entry name" value="Diaminopimelate Epimerase, Chain A, domain 1"/>
    <property type="match status" value="2"/>
</dbReference>
<dbReference type="InterPro" id="IPR018510">
    <property type="entry name" value="DAP_epimerase_AS"/>
</dbReference>